<feature type="transmembrane region" description="Helical" evidence="6">
    <location>
        <begin position="30"/>
        <end position="50"/>
    </location>
</feature>
<feature type="transmembrane region" description="Helical" evidence="6">
    <location>
        <begin position="148"/>
        <end position="171"/>
    </location>
</feature>
<dbReference type="EMBL" id="JAQJZL010000004">
    <property type="protein sequence ID" value="KAJ6043550.1"/>
    <property type="molecule type" value="Genomic_DNA"/>
</dbReference>
<keyword evidence="4 6" id="KW-0472">Membrane</keyword>
<organism evidence="8 9">
    <name type="scientific">Penicillium canescens</name>
    <dbReference type="NCBI Taxonomy" id="5083"/>
    <lineage>
        <taxon>Eukaryota</taxon>
        <taxon>Fungi</taxon>
        <taxon>Dikarya</taxon>
        <taxon>Ascomycota</taxon>
        <taxon>Pezizomycotina</taxon>
        <taxon>Eurotiomycetes</taxon>
        <taxon>Eurotiomycetidae</taxon>
        <taxon>Eurotiales</taxon>
        <taxon>Aspergillaceae</taxon>
        <taxon>Penicillium</taxon>
    </lineage>
</organism>
<keyword evidence="3 6" id="KW-1133">Transmembrane helix</keyword>
<evidence type="ECO:0000313" key="8">
    <source>
        <dbReference type="EMBL" id="KAJ6043550.1"/>
    </source>
</evidence>
<feature type="transmembrane region" description="Helical" evidence="6">
    <location>
        <begin position="113"/>
        <end position="136"/>
    </location>
</feature>
<evidence type="ECO:0000256" key="4">
    <source>
        <dbReference type="ARBA" id="ARBA00023136"/>
    </source>
</evidence>
<comment type="similarity">
    <text evidence="5">Belongs to the SAT4 family.</text>
</comment>
<dbReference type="InterPro" id="IPR049326">
    <property type="entry name" value="Rhodopsin_dom_fungi"/>
</dbReference>
<comment type="caution">
    <text evidence="8">The sequence shown here is derived from an EMBL/GenBank/DDBJ whole genome shotgun (WGS) entry which is preliminary data.</text>
</comment>
<dbReference type="AlphaFoldDB" id="A0AAD6ICS1"/>
<feature type="transmembrane region" description="Helical" evidence="6">
    <location>
        <begin position="194"/>
        <end position="216"/>
    </location>
</feature>
<dbReference type="Proteomes" id="UP001219568">
    <property type="component" value="Unassembled WGS sequence"/>
</dbReference>
<feature type="domain" description="Rhodopsin" evidence="7">
    <location>
        <begin position="46"/>
        <end position="292"/>
    </location>
</feature>
<evidence type="ECO:0000256" key="5">
    <source>
        <dbReference type="ARBA" id="ARBA00038359"/>
    </source>
</evidence>
<gene>
    <name evidence="8" type="ORF">N7460_004905</name>
</gene>
<sequence length="377" mass="41960">MPEHVGVVPPPVGVTANFDYSHPWLWNANISLITVGLILSFLCLVLRVYTKSRLLGKLGWDDAFIVLAWMFSQVFSLGTQITCIYAYQYGGVGIHLWNVTAEMLDVDIKSSQVLLAAAVVYVPALAFAKMSLIFLYHRIINRKAGYSWALHLISAIVVGYSIAIIFALVFACNPVEKAWDSTIITGSCINRSGLYIATAVTNIVTDFALIILPIPLVVSLQMPKVQKIYLVLIFVIGCATIVTSILRLTTLIPFLTAEDVTYQLAWPQVWINVEANLIVICPCLPSLRQFMRHYVPGWVGEASSNARRYFNTGSVSNNRWKLGSSRQQDEIALTENGGSIQGDSRIVKDVQWNVTEERVDGDLDHLSSEQDRKTTFL</sequence>
<dbReference type="PANTHER" id="PTHR33048">
    <property type="entry name" value="PTH11-LIKE INTEGRAL MEMBRANE PROTEIN (AFU_ORTHOLOGUE AFUA_5G11245)"/>
    <property type="match status" value="1"/>
</dbReference>
<reference evidence="8" key="1">
    <citation type="journal article" date="2023" name="IMA Fungus">
        <title>Comparative genomic study of the Penicillium genus elucidates a diverse pangenome and 15 lateral gene transfer events.</title>
        <authorList>
            <person name="Petersen C."/>
            <person name="Sorensen T."/>
            <person name="Nielsen M.R."/>
            <person name="Sondergaard T.E."/>
            <person name="Sorensen J.L."/>
            <person name="Fitzpatrick D.A."/>
            <person name="Frisvad J.C."/>
            <person name="Nielsen K.L."/>
        </authorList>
    </citation>
    <scope>NUCLEOTIDE SEQUENCE</scope>
    <source>
        <strain evidence="8">IBT 15450</strain>
    </source>
</reference>
<feature type="transmembrane region" description="Helical" evidence="6">
    <location>
        <begin position="269"/>
        <end position="287"/>
    </location>
</feature>
<reference evidence="8" key="2">
    <citation type="submission" date="2023-01" db="EMBL/GenBank/DDBJ databases">
        <authorList>
            <person name="Petersen C."/>
        </authorList>
    </citation>
    <scope>NUCLEOTIDE SEQUENCE</scope>
    <source>
        <strain evidence="8">IBT 15450</strain>
    </source>
</reference>
<proteinExistence type="inferred from homology"/>
<dbReference type="InterPro" id="IPR052337">
    <property type="entry name" value="SAT4-like"/>
</dbReference>
<dbReference type="GO" id="GO:0016020">
    <property type="term" value="C:membrane"/>
    <property type="evidence" value="ECO:0007669"/>
    <property type="project" value="UniProtKB-SubCell"/>
</dbReference>
<keyword evidence="9" id="KW-1185">Reference proteome</keyword>
<feature type="transmembrane region" description="Helical" evidence="6">
    <location>
        <begin position="228"/>
        <end position="249"/>
    </location>
</feature>
<evidence type="ECO:0000256" key="3">
    <source>
        <dbReference type="ARBA" id="ARBA00022989"/>
    </source>
</evidence>
<evidence type="ECO:0000256" key="1">
    <source>
        <dbReference type="ARBA" id="ARBA00004141"/>
    </source>
</evidence>
<feature type="transmembrane region" description="Helical" evidence="6">
    <location>
        <begin position="62"/>
        <end position="87"/>
    </location>
</feature>
<comment type="subcellular location">
    <subcellularLocation>
        <location evidence="1">Membrane</location>
        <topology evidence="1">Multi-pass membrane protein</topology>
    </subcellularLocation>
</comment>
<protein>
    <recommendedName>
        <fullName evidence="7">Rhodopsin domain-containing protein</fullName>
    </recommendedName>
</protein>
<evidence type="ECO:0000313" key="9">
    <source>
        <dbReference type="Proteomes" id="UP001219568"/>
    </source>
</evidence>
<dbReference type="Pfam" id="PF20684">
    <property type="entry name" value="Fung_rhodopsin"/>
    <property type="match status" value="1"/>
</dbReference>
<accession>A0AAD6ICS1</accession>
<keyword evidence="2 6" id="KW-0812">Transmembrane</keyword>
<evidence type="ECO:0000256" key="2">
    <source>
        <dbReference type="ARBA" id="ARBA00022692"/>
    </source>
</evidence>
<evidence type="ECO:0000259" key="7">
    <source>
        <dbReference type="Pfam" id="PF20684"/>
    </source>
</evidence>
<name>A0AAD6ICS1_PENCN</name>
<evidence type="ECO:0000256" key="6">
    <source>
        <dbReference type="SAM" id="Phobius"/>
    </source>
</evidence>
<dbReference type="PANTHER" id="PTHR33048:SF124">
    <property type="entry name" value="INTEGRAL MEMBRANE PROTEIN"/>
    <property type="match status" value="1"/>
</dbReference>